<accession>A0A1F6MVW1</accession>
<evidence type="ECO:0000256" key="1">
    <source>
        <dbReference type="SAM" id="Phobius"/>
    </source>
</evidence>
<protein>
    <recommendedName>
        <fullName evidence="4">Type 4 fimbrial biogenesis protein PilX N-terminal domain-containing protein</fullName>
    </recommendedName>
</protein>
<keyword evidence="1" id="KW-0812">Transmembrane</keyword>
<gene>
    <name evidence="2" type="ORF">A3G00_04000</name>
</gene>
<organism evidence="2 3">
    <name type="scientific">Candidatus Magasanikbacteria bacterium RIFCSPLOWO2_12_FULL_43_12</name>
    <dbReference type="NCBI Taxonomy" id="1798692"/>
    <lineage>
        <taxon>Bacteria</taxon>
        <taxon>Candidatus Magasanikiibacteriota</taxon>
    </lineage>
</organism>
<evidence type="ECO:0008006" key="4">
    <source>
        <dbReference type="Google" id="ProtNLM"/>
    </source>
</evidence>
<feature type="transmembrane region" description="Helical" evidence="1">
    <location>
        <begin position="24"/>
        <end position="49"/>
    </location>
</feature>
<dbReference type="STRING" id="1798692.A3G00_04000"/>
<proteinExistence type="predicted"/>
<name>A0A1F6MVW1_9BACT</name>
<reference evidence="2 3" key="1">
    <citation type="journal article" date="2016" name="Nat. Commun.">
        <title>Thousands of microbial genomes shed light on interconnected biogeochemical processes in an aquifer system.</title>
        <authorList>
            <person name="Anantharaman K."/>
            <person name="Brown C.T."/>
            <person name="Hug L.A."/>
            <person name="Sharon I."/>
            <person name="Castelle C.J."/>
            <person name="Probst A.J."/>
            <person name="Thomas B.C."/>
            <person name="Singh A."/>
            <person name="Wilkins M.J."/>
            <person name="Karaoz U."/>
            <person name="Brodie E.L."/>
            <person name="Williams K.H."/>
            <person name="Hubbard S.S."/>
            <person name="Banfield J.F."/>
        </authorList>
    </citation>
    <scope>NUCLEOTIDE SEQUENCE [LARGE SCALE GENOMIC DNA]</scope>
</reference>
<evidence type="ECO:0000313" key="2">
    <source>
        <dbReference type="EMBL" id="OGH75630.1"/>
    </source>
</evidence>
<dbReference type="Proteomes" id="UP000178347">
    <property type="component" value="Unassembled WGS sequence"/>
</dbReference>
<evidence type="ECO:0000313" key="3">
    <source>
        <dbReference type="Proteomes" id="UP000178347"/>
    </source>
</evidence>
<dbReference type="AlphaFoldDB" id="A0A1F6MVW1"/>
<dbReference type="EMBL" id="MFQN01000004">
    <property type="protein sequence ID" value="OGH75630.1"/>
    <property type="molecule type" value="Genomic_DNA"/>
</dbReference>
<keyword evidence="1" id="KW-1133">Transmembrane helix</keyword>
<comment type="caution">
    <text evidence="2">The sequence shown here is derived from an EMBL/GenBank/DDBJ whole genome shotgun (WGS) entry which is preliminary data.</text>
</comment>
<sequence length="471" mass="52875">MFAHLHTMLSKKNKQSTSKHRGSILMFVLVFGAVASMMIISGVASYAIFENKASNRKHNRDLAFQIAEAGINYYRWHLAHSPTDYWDGTGGEPGPYQHDYEDKNGTVIGYYSLEIDEPLAGSSVVIVRSTGWTTAEPQTKRELQVRLGFAALTDYTFLSNANMNFSFTTEVHGTTHSNGGIRFDGTTDSWVKSAKETYKYQNQTHNGVWGGGGPKSFWQYPVPEIDFFSVTADLSDIRDLADQSGTHYTASGKEGWHIVFTGATYKLYKVTSRDCYYGEGKWLYKKWKGWYWSGNTYCYDIGNEQLVGTYSIPTTGAIFVEDDVWIEGTVDGRVSVGVGKFPVQEPYKKAYINNNLLYAEKSSDDVVGILAQGDVVIPHDVPNDMEINAAMLSQFSKLYHPYYYNGLKDSLTIFGSQISYQGGGWKYVNGWGNVVSGFVDTYHIYDGNLKYYPPPGFPVGTVYDLISWEEL</sequence>
<keyword evidence="1" id="KW-0472">Membrane</keyword>